<proteinExistence type="predicted"/>
<dbReference type="AlphaFoldDB" id="A0A8I0N7W4"/>
<name>A0A8I0N7W4_BRUAN</name>
<organism evidence="1 2">
    <name type="scientific">Brucella anthropi</name>
    <name type="common">Ochrobactrum anthropi</name>
    <dbReference type="NCBI Taxonomy" id="529"/>
    <lineage>
        <taxon>Bacteria</taxon>
        <taxon>Pseudomonadati</taxon>
        <taxon>Pseudomonadota</taxon>
        <taxon>Alphaproteobacteria</taxon>
        <taxon>Hyphomicrobiales</taxon>
        <taxon>Brucellaceae</taxon>
        <taxon>Brucella/Ochrobactrum group</taxon>
        <taxon>Brucella</taxon>
    </lineage>
</organism>
<protein>
    <submittedName>
        <fullName evidence="1">Uncharacterized protein</fullName>
    </submittedName>
</protein>
<reference evidence="1" key="2">
    <citation type="submission" date="2020-10" db="EMBL/GenBank/DDBJ databases">
        <title>Enrichment of novel Verrucomicrobia, Bacteroidetes and Krumholzibacteria in an oxygen-limited, methane- and iron-fed bioreactor inoculated with Bothnian Sea sediments.</title>
        <authorList>
            <person name="Martins P.D."/>
            <person name="de Jong A."/>
            <person name="Lenstra W.K."/>
            <person name="van Helmond N.A.G.M."/>
            <person name="Slomp C.P."/>
            <person name="Jetten M.S.M."/>
            <person name="Welte C.U."/>
            <person name="Rasigraf O."/>
        </authorList>
    </citation>
    <scope>NUCLEOTIDE SEQUENCE</scope>
    <source>
        <strain evidence="1">MAG47</strain>
    </source>
</reference>
<sequence length="872" mass="97422">MDAKIAQNTRAFAIERLSDRSILEWALTLRPDQIAERTALRDLVEYRVKEIAEPYLQAWQYLFEFWDGPSGDASQDRLLIKHELRTGGSPTEIISLIVAAVRPWIRVENGKKYEAFGHKLPKKPKRVRDIFWVSMEGGRGIAPEEIGLGESEDRDFLFELAVALNAALLSGLNQARRIGYIGDADPMSWLVQRVYYVPPEQFADGGGEPDRHKQGFAPTTKLLFAVVKRLALLDKKAASRVVSSWDTDRSKLYKRLWAAVARDESMIGATDVAEFLTKLDDQEFWWPHAFPEIAELRAVRWNSLPEEVTQQLERRILKGEPAGRLRKRLGKDEAKNALVRLSMTELQRIKLAGGHLSAKAEDWLQKAASEQPQQIALASVTQDFAAGVRSFKDDRGGDPAFADVPPSRLIEELARQLGDDGWDNNSRAASDYIGRNPDLILDLLAGKPYSPARAKVWQAFGYSFRPQDINAGRDTATAEDQALVPTALRACGEIAGTDVKTLQEALSGLTTWISTWDRLLNGEGDYIRAWLALWPVAVIETNRAPGSDSRLGDRSYSTPVGQLVHGLIRAIPAFKPGTLAQPPWSEALLSLEQATGEAKLQAQYQTMMFFEYFWSADQAWTRKNLLAPLLEARGENGDLWRAFADTRYMPARDVLVQVGPMLVEVAAGNEMAAEVRGALARRAIYATILDKRESRDPAIPIRLTQQLLRIGGDEVRTNALRAMKNYLENPGVEPPPTPSQRFALIKEVFEDVWPKELTLSSPALSDALADFPAKARPHFAEATNLILPYLTPFDTWSLYEYGVLDRSDKTISGVDSAEDAAAFLSILDKTVGTEEGAIVPNGLDRALMHIAEKSPRLEKDTRYQRLLTLSRR</sequence>
<dbReference type="Proteomes" id="UP000642265">
    <property type="component" value="Unassembled WGS sequence"/>
</dbReference>
<evidence type="ECO:0000313" key="2">
    <source>
        <dbReference type="Proteomes" id="UP000642265"/>
    </source>
</evidence>
<dbReference type="EMBL" id="JACZKO010000045">
    <property type="protein sequence ID" value="MBE0562655.1"/>
    <property type="molecule type" value="Genomic_DNA"/>
</dbReference>
<comment type="caution">
    <text evidence="1">The sequence shown here is derived from an EMBL/GenBank/DDBJ whole genome shotgun (WGS) entry which is preliminary data.</text>
</comment>
<evidence type="ECO:0000313" key="1">
    <source>
        <dbReference type="EMBL" id="MBE0562655.1"/>
    </source>
</evidence>
<accession>A0A8I0N7W4</accession>
<reference evidence="1" key="1">
    <citation type="submission" date="2020-09" db="EMBL/GenBank/DDBJ databases">
        <authorList>
            <person name="Dalcin Martins P."/>
        </authorList>
    </citation>
    <scope>NUCLEOTIDE SEQUENCE</scope>
    <source>
        <strain evidence="1">MAG47</strain>
    </source>
</reference>
<gene>
    <name evidence="1" type="ORF">IH622_17825</name>
</gene>